<comment type="caution">
    <text evidence="2">The sequence shown here is derived from an EMBL/GenBank/DDBJ whole genome shotgun (WGS) entry which is preliminary data.</text>
</comment>
<keyword evidence="1" id="KW-0732">Signal</keyword>
<dbReference type="STRING" id="1077348.A0A2G8S5I9"/>
<feature type="signal peptide" evidence="1">
    <location>
        <begin position="1"/>
        <end position="21"/>
    </location>
</feature>
<keyword evidence="3" id="KW-1185">Reference proteome</keyword>
<dbReference type="SUPFAM" id="SSF56112">
    <property type="entry name" value="Protein kinase-like (PK-like)"/>
    <property type="match status" value="1"/>
</dbReference>
<feature type="chain" id="PRO_5013580542" description="Aminoglycoside phosphotransferase domain-containing protein" evidence="1">
    <location>
        <begin position="22"/>
        <end position="331"/>
    </location>
</feature>
<dbReference type="InterPro" id="IPR011009">
    <property type="entry name" value="Kinase-like_dom_sf"/>
</dbReference>
<dbReference type="OrthoDB" id="2751896at2759"/>
<dbReference type="Proteomes" id="UP000230002">
    <property type="component" value="Unassembled WGS sequence"/>
</dbReference>
<proteinExistence type="predicted"/>
<dbReference type="AlphaFoldDB" id="A0A2G8S5I9"/>
<name>A0A2G8S5I9_9APHY</name>
<accession>A0A2G8S5I9</accession>
<evidence type="ECO:0000313" key="2">
    <source>
        <dbReference type="EMBL" id="PIL29040.1"/>
    </source>
</evidence>
<gene>
    <name evidence="2" type="ORF">GSI_09088</name>
</gene>
<reference evidence="2 3" key="1">
    <citation type="journal article" date="2015" name="Sci. Rep.">
        <title>Chromosome-level genome map provides insights into diverse defense mechanisms in the medicinal fungus Ganoderma sinense.</title>
        <authorList>
            <person name="Zhu Y."/>
            <person name="Xu J."/>
            <person name="Sun C."/>
            <person name="Zhou S."/>
            <person name="Xu H."/>
            <person name="Nelson D.R."/>
            <person name="Qian J."/>
            <person name="Song J."/>
            <person name="Luo H."/>
            <person name="Xiang L."/>
            <person name="Li Y."/>
            <person name="Xu Z."/>
            <person name="Ji A."/>
            <person name="Wang L."/>
            <person name="Lu S."/>
            <person name="Hayward A."/>
            <person name="Sun W."/>
            <person name="Li X."/>
            <person name="Schwartz D.C."/>
            <person name="Wang Y."/>
            <person name="Chen S."/>
        </authorList>
    </citation>
    <scope>NUCLEOTIDE SEQUENCE [LARGE SCALE GENOMIC DNA]</scope>
    <source>
        <strain evidence="2 3">ZZ0214-1</strain>
    </source>
</reference>
<protein>
    <recommendedName>
        <fullName evidence="4">Aminoglycoside phosphotransferase domain-containing protein</fullName>
    </recommendedName>
</protein>
<dbReference type="EMBL" id="AYKW01000023">
    <property type="protein sequence ID" value="PIL29040.1"/>
    <property type="molecule type" value="Genomic_DNA"/>
</dbReference>
<evidence type="ECO:0000256" key="1">
    <source>
        <dbReference type="SAM" id="SignalP"/>
    </source>
</evidence>
<sequence>MRLRKGLFVLMQMSMTNSSLAMRDRVWLSAQAPEHFPTNDDIVKSCDKAGSNRNGVCIRGGGKRRYWVKYGRDSLIRGEGRTQASVATMVNANPASAVRVPYVYRGFSRGNRGYIVMDYVQGATPAQRKSPAGYYQKKDIQAVAAALQQLISIRMPTGTAPGPVGGGLIGHDFFVDDLSTLPYPSVEILEAQINEVLRLAGTHLRVDFQNETADGLVLCPSDPNSANFIVDNEGHLWAIDFGRTPFLPPSFVSYSLTSSSDSFVQSVARYIAYPPSANLVAMRAAAGRLVVSNNNALGAAVMQPPSGPIEPSDARRRRRGCKDLHRDFCLS</sequence>
<evidence type="ECO:0000313" key="3">
    <source>
        <dbReference type="Proteomes" id="UP000230002"/>
    </source>
</evidence>
<evidence type="ECO:0008006" key="4">
    <source>
        <dbReference type="Google" id="ProtNLM"/>
    </source>
</evidence>
<organism evidence="2 3">
    <name type="scientific">Ganoderma sinense ZZ0214-1</name>
    <dbReference type="NCBI Taxonomy" id="1077348"/>
    <lineage>
        <taxon>Eukaryota</taxon>
        <taxon>Fungi</taxon>
        <taxon>Dikarya</taxon>
        <taxon>Basidiomycota</taxon>
        <taxon>Agaricomycotina</taxon>
        <taxon>Agaricomycetes</taxon>
        <taxon>Polyporales</taxon>
        <taxon>Polyporaceae</taxon>
        <taxon>Ganoderma</taxon>
    </lineage>
</organism>